<feature type="non-terminal residue" evidence="2">
    <location>
        <position position="1"/>
    </location>
</feature>
<comment type="caution">
    <text evidence="2">The sequence shown here is derived from an EMBL/GenBank/DDBJ whole genome shotgun (WGS) entry which is preliminary data.</text>
</comment>
<accession>A0A9P6LT13</accession>
<evidence type="ECO:0000313" key="2">
    <source>
        <dbReference type="EMBL" id="KAF9935790.1"/>
    </source>
</evidence>
<dbReference type="Proteomes" id="UP000738359">
    <property type="component" value="Unassembled WGS sequence"/>
</dbReference>
<feature type="region of interest" description="Disordered" evidence="1">
    <location>
        <begin position="55"/>
        <end position="80"/>
    </location>
</feature>
<dbReference type="EMBL" id="JAAAHY010003991">
    <property type="protein sequence ID" value="KAF9935790.1"/>
    <property type="molecule type" value="Genomic_DNA"/>
</dbReference>
<evidence type="ECO:0000256" key="1">
    <source>
        <dbReference type="SAM" id="MobiDB-lite"/>
    </source>
</evidence>
<evidence type="ECO:0000313" key="3">
    <source>
        <dbReference type="Proteomes" id="UP000738359"/>
    </source>
</evidence>
<feature type="compositionally biased region" description="Basic and acidic residues" evidence="1">
    <location>
        <begin position="60"/>
        <end position="71"/>
    </location>
</feature>
<organism evidence="2 3">
    <name type="scientific">Mortierella alpina</name>
    <name type="common">Oleaginous fungus</name>
    <name type="synonym">Mortierella renispora</name>
    <dbReference type="NCBI Taxonomy" id="64518"/>
    <lineage>
        <taxon>Eukaryota</taxon>
        <taxon>Fungi</taxon>
        <taxon>Fungi incertae sedis</taxon>
        <taxon>Mucoromycota</taxon>
        <taxon>Mortierellomycotina</taxon>
        <taxon>Mortierellomycetes</taxon>
        <taxon>Mortierellales</taxon>
        <taxon>Mortierellaceae</taxon>
        <taxon>Mortierella</taxon>
    </lineage>
</organism>
<protein>
    <submittedName>
        <fullName evidence="2">Uncharacterized protein</fullName>
    </submittedName>
</protein>
<sequence length="124" mass="14029">IKSMLGTQFRKEYWESHTVNSTPSTQPSHLSVQNMKNLAKELDLKLRSVLSPNASILHMDGQDTKEKAQQHDKRRGRQGDEEVAALRLISEAEIRSFRASEKDRVLASDRTKIVALAKSATAQW</sequence>
<keyword evidence="3" id="KW-1185">Reference proteome</keyword>
<name>A0A9P6LT13_MORAP</name>
<gene>
    <name evidence="2" type="ORF">BGZ70_006852</name>
</gene>
<feature type="non-terminal residue" evidence="2">
    <location>
        <position position="124"/>
    </location>
</feature>
<proteinExistence type="predicted"/>
<reference evidence="2" key="1">
    <citation type="journal article" date="2020" name="Fungal Divers.">
        <title>Resolving the Mortierellaceae phylogeny through synthesis of multi-gene phylogenetics and phylogenomics.</title>
        <authorList>
            <person name="Vandepol N."/>
            <person name="Liber J."/>
            <person name="Desiro A."/>
            <person name="Na H."/>
            <person name="Kennedy M."/>
            <person name="Barry K."/>
            <person name="Grigoriev I.V."/>
            <person name="Miller A.N."/>
            <person name="O'Donnell K."/>
            <person name="Stajich J.E."/>
            <person name="Bonito G."/>
        </authorList>
    </citation>
    <scope>NUCLEOTIDE SEQUENCE</scope>
    <source>
        <strain evidence="2">CK1249</strain>
    </source>
</reference>
<dbReference type="AlphaFoldDB" id="A0A9P6LT13"/>